<protein>
    <submittedName>
        <fullName evidence="1">Nuclease</fullName>
    </submittedName>
</protein>
<reference evidence="1 2" key="1">
    <citation type="submission" date="2019-03" db="EMBL/GenBank/DDBJ databases">
        <title>Algoriphagus aquimaris sp. nov., isolated form marine sediment in Pohang, Korea.</title>
        <authorList>
            <person name="Kim J."/>
            <person name="Yoon S.-H."/>
            <person name="Lee S.-S."/>
        </authorList>
    </citation>
    <scope>NUCLEOTIDE SEQUENCE [LARGE SCALE GENOMIC DNA]</scope>
    <source>
        <strain evidence="1 2">F21</strain>
    </source>
</reference>
<accession>A0A4V3AQQ1</accession>
<name>A0A4V3AQQ1_9BACT</name>
<sequence>MNKEFKTPPISPKALTDEKELVELFSSLIGKQFTITGKTRTDGSNIRKLIASILESRDLPEPAQLGQFEIVPPKRKGVPKITREFVDTYIVTSGTSYNLQVWNRIPASNMLLIKYDSGESLQCDDVRFVFVRIDVSKSIISSVFILTPAYIEAKFGKFGKPTIKHQLLISSKARNEIYSREDKILSFPDSKKLSYHILHDYNPPKSGMVEEPVIRELYSIGLIKEMVAKKLIGQKLDAAATKNRGQALERMTLELLGYKVQENDLLFGGFPDIKNQLLEVKVQDSPTVDLGKFSPENEEMVVESENLTTFDVRYLIALTNPNTEIIEGIILSPGEKLGELFSYVSDQSYKCQRSIPMSFFDKYNGRVVFNPE</sequence>
<evidence type="ECO:0000313" key="1">
    <source>
        <dbReference type="EMBL" id="TDK43567.1"/>
    </source>
</evidence>
<comment type="caution">
    <text evidence="1">The sequence shown here is derived from an EMBL/GenBank/DDBJ whole genome shotgun (WGS) entry which is preliminary data.</text>
</comment>
<evidence type="ECO:0000313" key="2">
    <source>
        <dbReference type="Proteomes" id="UP000295438"/>
    </source>
</evidence>
<proteinExistence type="predicted"/>
<dbReference type="RefSeq" id="WP_133391248.1">
    <property type="nucleotide sequence ID" value="NZ_SMUW01000035.1"/>
</dbReference>
<gene>
    <name evidence="1" type="ORF">E1898_13280</name>
</gene>
<dbReference type="AlphaFoldDB" id="A0A4V3AQQ1"/>
<keyword evidence="2" id="KW-1185">Reference proteome</keyword>
<organism evidence="1 2">
    <name type="scientific">Algoriphagus formosus</name>
    <dbReference type="NCBI Taxonomy" id="2007308"/>
    <lineage>
        <taxon>Bacteria</taxon>
        <taxon>Pseudomonadati</taxon>
        <taxon>Bacteroidota</taxon>
        <taxon>Cytophagia</taxon>
        <taxon>Cytophagales</taxon>
        <taxon>Cyclobacteriaceae</taxon>
        <taxon>Algoriphagus</taxon>
    </lineage>
</organism>
<dbReference type="Proteomes" id="UP000295438">
    <property type="component" value="Unassembled WGS sequence"/>
</dbReference>
<dbReference type="EMBL" id="SMUW01000035">
    <property type="protein sequence ID" value="TDK43567.1"/>
    <property type="molecule type" value="Genomic_DNA"/>
</dbReference>